<sequence>MIGSTRARMEIPDKRSWGAIEDAGRMEAFVTDPVDEGKSFAGMIDMIWNGETRGGNVLYAHLGGQFRSWP</sequence>
<protein>
    <submittedName>
        <fullName evidence="1">1-aminocyclopropane-1-carboxylate deaminase</fullName>
    </submittedName>
</protein>
<name>A0A9X0BTV2_9EURO</name>
<dbReference type="SUPFAM" id="SSF53686">
    <property type="entry name" value="Tryptophan synthase beta subunit-like PLP-dependent enzymes"/>
    <property type="match status" value="1"/>
</dbReference>
<dbReference type="EMBL" id="JAPWDQ010000006">
    <property type="protein sequence ID" value="KAJ5483997.1"/>
    <property type="molecule type" value="Genomic_DNA"/>
</dbReference>
<dbReference type="RefSeq" id="XP_056789267.1">
    <property type="nucleotide sequence ID" value="XM_056935395.1"/>
</dbReference>
<reference evidence="1" key="2">
    <citation type="journal article" date="2023" name="IMA Fungus">
        <title>Comparative genomic study of the Penicillium genus elucidates a diverse pangenome and 15 lateral gene transfer events.</title>
        <authorList>
            <person name="Petersen C."/>
            <person name="Sorensen T."/>
            <person name="Nielsen M.R."/>
            <person name="Sondergaard T.E."/>
            <person name="Sorensen J.L."/>
            <person name="Fitzpatrick D.A."/>
            <person name="Frisvad J.C."/>
            <person name="Nielsen K.L."/>
        </authorList>
    </citation>
    <scope>NUCLEOTIDE SEQUENCE</scope>
    <source>
        <strain evidence="1">IBT 30728</strain>
    </source>
</reference>
<reference evidence="1" key="1">
    <citation type="submission" date="2022-12" db="EMBL/GenBank/DDBJ databases">
        <authorList>
            <person name="Petersen C."/>
        </authorList>
    </citation>
    <scope>NUCLEOTIDE SEQUENCE</scope>
    <source>
        <strain evidence="1">IBT 30728</strain>
    </source>
</reference>
<comment type="caution">
    <text evidence="1">The sequence shown here is derived from an EMBL/GenBank/DDBJ whole genome shotgun (WGS) entry which is preliminary data.</text>
</comment>
<organism evidence="1 2">
    <name type="scientific">Penicillium diatomitis</name>
    <dbReference type="NCBI Taxonomy" id="2819901"/>
    <lineage>
        <taxon>Eukaryota</taxon>
        <taxon>Fungi</taxon>
        <taxon>Dikarya</taxon>
        <taxon>Ascomycota</taxon>
        <taxon>Pezizomycotina</taxon>
        <taxon>Eurotiomycetes</taxon>
        <taxon>Eurotiomycetidae</taxon>
        <taxon>Eurotiales</taxon>
        <taxon>Aspergillaceae</taxon>
        <taxon>Penicillium</taxon>
    </lineage>
</organism>
<proteinExistence type="predicted"/>
<dbReference type="AlphaFoldDB" id="A0A9X0BTV2"/>
<dbReference type="Proteomes" id="UP001148312">
    <property type="component" value="Unassembled WGS sequence"/>
</dbReference>
<evidence type="ECO:0000313" key="2">
    <source>
        <dbReference type="Proteomes" id="UP001148312"/>
    </source>
</evidence>
<keyword evidence="2" id="KW-1185">Reference proteome</keyword>
<accession>A0A9X0BTV2</accession>
<gene>
    <name evidence="1" type="ORF">N7539_005793</name>
</gene>
<dbReference type="GeneID" id="81625644"/>
<dbReference type="InterPro" id="IPR036052">
    <property type="entry name" value="TrpB-like_PALP_sf"/>
</dbReference>
<dbReference type="Gene3D" id="3.40.50.1100">
    <property type="match status" value="1"/>
</dbReference>
<evidence type="ECO:0000313" key="1">
    <source>
        <dbReference type="EMBL" id="KAJ5483997.1"/>
    </source>
</evidence>